<gene>
    <name evidence="13" type="ORF">SUZIE_162100</name>
</gene>
<sequence length="153" mass="17693">MKQKRRKQKRKKKKKETGKEKEEREEEEQEEGEEEDEKKKRRGGRKSPKCGCLTNNLGTKHKLKPTDLIIGVLALIHLGMLIILGCTGLMALSSGYMVVLLCRHNRYFQHLQRTSLSPKASHVQRATWAILLLMNFFVLMYCSDCIFSSSRIV</sequence>
<keyword evidence="4 11" id="KW-0589">Pheromone response</keyword>
<feature type="region of interest" description="Disordered" evidence="12">
    <location>
        <begin position="1"/>
        <end position="47"/>
    </location>
</feature>
<comment type="caution">
    <text evidence="11">Lacks conserved residue(s) required for the propagation of feature annotation.</text>
</comment>
<feature type="compositionally biased region" description="Basic residues" evidence="12">
    <location>
        <begin position="1"/>
        <end position="16"/>
    </location>
</feature>
<name>A0AA41N019_SCICA</name>
<dbReference type="InterPro" id="IPR004072">
    <property type="entry name" value="Vmron_rcpt_1"/>
</dbReference>
<evidence type="ECO:0000313" key="14">
    <source>
        <dbReference type="Proteomes" id="UP001166674"/>
    </source>
</evidence>
<evidence type="ECO:0000256" key="11">
    <source>
        <dbReference type="RuleBase" id="RU364061"/>
    </source>
</evidence>
<proteinExistence type="inferred from homology"/>
<keyword evidence="8 11" id="KW-0472">Membrane</keyword>
<evidence type="ECO:0000256" key="9">
    <source>
        <dbReference type="ARBA" id="ARBA00023170"/>
    </source>
</evidence>
<dbReference type="EMBL" id="JAATJV010375967">
    <property type="protein sequence ID" value="MBZ3881269.1"/>
    <property type="molecule type" value="Genomic_DNA"/>
</dbReference>
<dbReference type="Proteomes" id="UP001166674">
    <property type="component" value="Unassembled WGS sequence"/>
</dbReference>
<keyword evidence="7 11" id="KW-0297">G-protein coupled receptor</keyword>
<evidence type="ECO:0000256" key="12">
    <source>
        <dbReference type="SAM" id="MobiDB-lite"/>
    </source>
</evidence>
<feature type="compositionally biased region" description="Acidic residues" evidence="12">
    <location>
        <begin position="23"/>
        <end position="36"/>
    </location>
</feature>
<evidence type="ECO:0000256" key="6">
    <source>
        <dbReference type="ARBA" id="ARBA00022989"/>
    </source>
</evidence>
<evidence type="ECO:0000256" key="2">
    <source>
        <dbReference type="ARBA" id="ARBA00010663"/>
    </source>
</evidence>
<dbReference type="GO" id="GO:0019236">
    <property type="term" value="P:response to pheromone"/>
    <property type="evidence" value="ECO:0007669"/>
    <property type="project" value="UniProtKB-KW"/>
</dbReference>
<dbReference type="PANTHER" id="PTHR24062">
    <property type="entry name" value="VOMERONASAL TYPE-1 RECEPTOR"/>
    <property type="match status" value="1"/>
</dbReference>
<keyword evidence="3 11" id="KW-1003">Cell membrane</keyword>
<evidence type="ECO:0000256" key="7">
    <source>
        <dbReference type="ARBA" id="ARBA00023040"/>
    </source>
</evidence>
<evidence type="ECO:0000256" key="1">
    <source>
        <dbReference type="ARBA" id="ARBA00004651"/>
    </source>
</evidence>
<protein>
    <recommendedName>
        <fullName evidence="11">Vomeronasal type-1 receptor</fullName>
    </recommendedName>
</protein>
<keyword evidence="10 11" id="KW-0807">Transducer</keyword>
<keyword evidence="9 11" id="KW-0675">Receptor</keyword>
<dbReference type="Pfam" id="PF03402">
    <property type="entry name" value="V1R"/>
    <property type="match status" value="1"/>
</dbReference>
<dbReference type="GO" id="GO:0005886">
    <property type="term" value="C:plasma membrane"/>
    <property type="evidence" value="ECO:0007669"/>
    <property type="project" value="UniProtKB-SubCell"/>
</dbReference>
<feature type="transmembrane region" description="Helical" evidence="11">
    <location>
        <begin position="126"/>
        <end position="147"/>
    </location>
</feature>
<evidence type="ECO:0000256" key="8">
    <source>
        <dbReference type="ARBA" id="ARBA00023136"/>
    </source>
</evidence>
<accession>A0AA41N019</accession>
<dbReference type="AlphaFoldDB" id="A0AA41N019"/>
<comment type="caution">
    <text evidence="13">The sequence shown here is derived from an EMBL/GenBank/DDBJ whole genome shotgun (WGS) entry which is preliminary data.</text>
</comment>
<dbReference type="GO" id="GO:0016503">
    <property type="term" value="F:pheromone receptor activity"/>
    <property type="evidence" value="ECO:0007669"/>
    <property type="project" value="InterPro"/>
</dbReference>
<keyword evidence="14" id="KW-1185">Reference proteome</keyword>
<comment type="similarity">
    <text evidence="2 11">Belongs to the G-protein coupled receptor 1 family.</text>
</comment>
<evidence type="ECO:0000313" key="13">
    <source>
        <dbReference type="EMBL" id="MBZ3881269.1"/>
    </source>
</evidence>
<comment type="subcellular location">
    <subcellularLocation>
        <location evidence="1 11">Cell membrane</location>
        <topology evidence="1 11">Multi-pass membrane protein</topology>
    </subcellularLocation>
</comment>
<organism evidence="13 14">
    <name type="scientific">Sciurus carolinensis</name>
    <name type="common">Eastern gray squirrel</name>
    <dbReference type="NCBI Taxonomy" id="30640"/>
    <lineage>
        <taxon>Eukaryota</taxon>
        <taxon>Metazoa</taxon>
        <taxon>Chordata</taxon>
        <taxon>Craniata</taxon>
        <taxon>Vertebrata</taxon>
        <taxon>Euteleostomi</taxon>
        <taxon>Mammalia</taxon>
        <taxon>Eutheria</taxon>
        <taxon>Euarchontoglires</taxon>
        <taxon>Glires</taxon>
        <taxon>Rodentia</taxon>
        <taxon>Sciuromorpha</taxon>
        <taxon>Sciuridae</taxon>
        <taxon>Sciurinae</taxon>
        <taxon>Sciurini</taxon>
        <taxon>Sciurus</taxon>
    </lineage>
</organism>
<evidence type="ECO:0000256" key="4">
    <source>
        <dbReference type="ARBA" id="ARBA00022507"/>
    </source>
</evidence>
<keyword evidence="5 11" id="KW-0812">Transmembrane</keyword>
<feature type="transmembrane region" description="Helical" evidence="11">
    <location>
        <begin position="68"/>
        <end position="91"/>
    </location>
</feature>
<reference evidence="13" key="1">
    <citation type="submission" date="2020-03" db="EMBL/GenBank/DDBJ databases">
        <title>Studies in the Genomics of Life Span.</title>
        <authorList>
            <person name="Glass D."/>
        </authorList>
    </citation>
    <scope>NUCLEOTIDE SEQUENCE</scope>
    <source>
        <strain evidence="13">SUZIE</strain>
        <tissue evidence="13">Muscle</tissue>
    </source>
</reference>
<keyword evidence="6 11" id="KW-1133">Transmembrane helix</keyword>
<evidence type="ECO:0000256" key="10">
    <source>
        <dbReference type="ARBA" id="ARBA00023224"/>
    </source>
</evidence>
<evidence type="ECO:0000256" key="5">
    <source>
        <dbReference type="ARBA" id="ARBA00022692"/>
    </source>
</evidence>
<evidence type="ECO:0000256" key="3">
    <source>
        <dbReference type="ARBA" id="ARBA00022475"/>
    </source>
</evidence>